<keyword evidence="2" id="KW-1185">Reference proteome</keyword>
<dbReference type="AlphaFoldDB" id="A0AA36I014"/>
<comment type="caution">
    <text evidence="1">The sequence shown here is derived from an EMBL/GenBank/DDBJ whole genome shotgun (WGS) entry which is preliminary data.</text>
</comment>
<protein>
    <submittedName>
        <fullName evidence="1">Uncharacterized protein</fullName>
    </submittedName>
</protein>
<dbReference type="Proteomes" id="UP001178507">
    <property type="component" value="Unassembled WGS sequence"/>
</dbReference>
<organism evidence="1 2">
    <name type="scientific">Effrenium voratum</name>
    <dbReference type="NCBI Taxonomy" id="2562239"/>
    <lineage>
        <taxon>Eukaryota</taxon>
        <taxon>Sar</taxon>
        <taxon>Alveolata</taxon>
        <taxon>Dinophyceae</taxon>
        <taxon>Suessiales</taxon>
        <taxon>Symbiodiniaceae</taxon>
        <taxon>Effrenium</taxon>
    </lineage>
</organism>
<proteinExistence type="predicted"/>
<reference evidence="1" key="1">
    <citation type="submission" date="2023-08" db="EMBL/GenBank/DDBJ databases">
        <authorList>
            <person name="Chen Y."/>
            <person name="Shah S."/>
            <person name="Dougan E. K."/>
            <person name="Thang M."/>
            <person name="Chan C."/>
        </authorList>
    </citation>
    <scope>NUCLEOTIDE SEQUENCE</scope>
</reference>
<accession>A0AA36I014</accession>
<sequence length="543" mass="59887">MAPLEAWELRRLQNGPVDSVVVTSAGLRKVRHLKPLRRPAPEAAEREIPLRPDAGPETRLRFGDGVWLLLPPLEEASKPLALCACARPQVTEHVGPRELQPTDAVAEELRLARDLAASGRRARGLVALTGAPLEGSRRALAWALYRANGLDGFKEEAVHYGQPLQLGQPSVDGEVLLSCEPPSRGGGMGSSYSLLGRFADFGHAVLGRKGWHDVFVFAPVRSGDFGDPVDLRHPLRIVPLAPYSYLHGMRLVQAAPFGLPNRVGRGCASRAAVTAFGSELLLRAAQPEPELWDTEWFLQRLVYDGPVPASVNATGFARWSGLRSAVLERLRRRREVCAFSTLRKILSKDRLLSEPRLGMREPAADAVEEPILVGKSYVEATLRCSYGLCVSEADMQHVVDIFSATWPGADEPIIDVDAFLDALRGEISVGRLRTLEQLYSLLQKEAGGRDSLSLAWVRARIADCAAESQLFPVSEVMSALPLIRTHASVTRQIFSRWQMDLFALVDRHELLLEFLRQMWGDVVLKLGTDEEKANWTLPLPAEV</sequence>
<gene>
    <name evidence="1" type="ORF">EVOR1521_LOCUS7050</name>
</gene>
<evidence type="ECO:0000313" key="2">
    <source>
        <dbReference type="Proteomes" id="UP001178507"/>
    </source>
</evidence>
<dbReference type="EMBL" id="CAUJNA010000551">
    <property type="protein sequence ID" value="CAJ1378530.1"/>
    <property type="molecule type" value="Genomic_DNA"/>
</dbReference>
<evidence type="ECO:0000313" key="1">
    <source>
        <dbReference type="EMBL" id="CAJ1378530.1"/>
    </source>
</evidence>
<name>A0AA36I014_9DINO</name>